<sequence length="67" mass="7986">MRTIFFSGSRSISRLNPQIRERINNILSNNLILLLEMLMGLIKLSKNFYKNKIMLMCILLFWQNLPK</sequence>
<protein>
    <submittedName>
        <fullName evidence="1">Uncharacterized conserved small protein</fullName>
    </submittedName>
</protein>
<dbReference type="AlphaFoldDB" id="A0A378W2R1"/>
<name>A0A378W2R1_NEIGO</name>
<organism evidence="1">
    <name type="scientific">Neisseria gonorrhoeae</name>
    <dbReference type="NCBI Taxonomy" id="485"/>
    <lineage>
        <taxon>Bacteria</taxon>
        <taxon>Pseudomonadati</taxon>
        <taxon>Pseudomonadota</taxon>
        <taxon>Betaproteobacteria</taxon>
        <taxon>Neisseriales</taxon>
        <taxon>Neisseriaceae</taxon>
        <taxon>Neisseria</taxon>
    </lineage>
</organism>
<proteinExistence type="predicted"/>
<reference evidence="1" key="1">
    <citation type="submission" date="2018-06" db="EMBL/GenBank/DDBJ databases">
        <authorList>
            <consortium name="Pathogen Informatics"/>
            <person name="Doyle S."/>
        </authorList>
    </citation>
    <scope>NUCLEOTIDE SEQUENCE [LARGE SCALE GENOMIC DNA]</scope>
    <source>
        <strain evidence="1">NCTC11421</strain>
    </source>
</reference>
<evidence type="ECO:0000313" key="1">
    <source>
        <dbReference type="EMBL" id="SUA24855.1"/>
    </source>
</evidence>
<accession>A0A378W2R1</accession>
<gene>
    <name evidence="1" type="ORF">NCTC11421_02862</name>
</gene>
<dbReference type="EMBL" id="UGRI01000001">
    <property type="protein sequence ID" value="SUA24855.1"/>
    <property type="molecule type" value="Genomic_DNA"/>
</dbReference>